<protein>
    <recommendedName>
        <fullName evidence="3">DUF4200 domain-containing protein</fullName>
    </recommendedName>
</protein>
<dbReference type="OrthoDB" id="10264298at2759"/>
<organism evidence="5 6">
    <name type="scientific">Giardia muris</name>
    <dbReference type="NCBI Taxonomy" id="5742"/>
    <lineage>
        <taxon>Eukaryota</taxon>
        <taxon>Metamonada</taxon>
        <taxon>Diplomonadida</taxon>
        <taxon>Hexamitidae</taxon>
        <taxon>Giardiinae</taxon>
        <taxon>Giardia</taxon>
    </lineage>
</organism>
<comment type="caution">
    <text evidence="5">The sequence shown here is derived from an EMBL/GenBank/DDBJ whole genome shotgun (WGS) entry which is preliminary data.</text>
</comment>
<reference evidence="5 6" key="1">
    <citation type="submission" date="2019-05" db="EMBL/GenBank/DDBJ databases">
        <title>The compact genome of Giardia muris reveals important steps in the evolution of intestinal protozoan parasites.</title>
        <authorList>
            <person name="Xu F."/>
            <person name="Jimenez-Gonzalez A."/>
            <person name="Einarsson E."/>
            <person name="Astvaldsson A."/>
            <person name="Peirasmaki D."/>
            <person name="Eckmann L."/>
            <person name="Andersson J.O."/>
            <person name="Svard S.G."/>
            <person name="Jerlstrom-Hultqvist J."/>
        </authorList>
    </citation>
    <scope>NUCLEOTIDE SEQUENCE [LARGE SCALE GENOMIC DNA]</scope>
    <source>
        <strain evidence="5 6">Roberts-Thomson</strain>
    </source>
</reference>
<dbReference type="VEuPathDB" id="GiardiaDB:GMRT_24889"/>
<evidence type="ECO:0000313" key="4">
    <source>
        <dbReference type="EMBL" id="TNJ26548.1"/>
    </source>
</evidence>
<sequence length="333" mass="37817">MDSDPITDSEFRQRLTDSRQSISMDKVISESLDKLYNIRGAGSGEGDTRHPLEHVSDEAVLLQKRKQLTDFQARLTERRLLYTEETRALQEREAVLGAQRKELDAAKARFVKFVQANNEKKEQALQRMHDEYANEEQLRALQAELLHAQEGLGARLRQLRRELENMSAYEEFLRSVTQHSEEFASADQILHRYASLKATHASLMAQIADEQVQTEEARRRERQTRKAQAARVHDITSETAATMQVLETQEQDTTGLAALIEKQRAATERVMTNIGMMILGIDNLYLRCLAASKIGREFDAKLSLLEKLQVIGEIVGDLEGLVEHAMADGLLTE</sequence>
<dbReference type="Proteomes" id="UP000315496">
    <property type="component" value="Chromosome 5"/>
</dbReference>
<feature type="coiled-coil region" evidence="2">
    <location>
        <begin position="111"/>
        <end position="138"/>
    </location>
</feature>
<dbReference type="PANTHER" id="PTHR21683:SF2">
    <property type="entry name" value="COILED-COIL DOMAIN-CONTAINING PROTEIN 42 LIKE-2-LIKE"/>
    <property type="match status" value="1"/>
</dbReference>
<dbReference type="EMBL" id="VDLU01000005">
    <property type="protein sequence ID" value="TNJ26591.1"/>
    <property type="molecule type" value="Genomic_DNA"/>
</dbReference>
<dbReference type="AlphaFoldDB" id="A0A4Z1T2F0"/>
<dbReference type="EMBL" id="VDLU01000005">
    <property type="protein sequence ID" value="TNJ26548.1"/>
    <property type="molecule type" value="Genomic_DNA"/>
</dbReference>
<gene>
    <name evidence="4" type="ORF">GMRT_16367</name>
    <name evidence="5" type="ORF">GMRT_24889</name>
</gene>
<dbReference type="PANTHER" id="PTHR21683">
    <property type="entry name" value="COILED-COIL DOMAIN-CONTAINING PROTEIN 42 LIKE-2-LIKE-RELATED"/>
    <property type="match status" value="1"/>
</dbReference>
<dbReference type="InterPro" id="IPR025252">
    <property type="entry name" value="DUF4200"/>
</dbReference>
<evidence type="ECO:0000259" key="3">
    <source>
        <dbReference type="Pfam" id="PF13863"/>
    </source>
</evidence>
<evidence type="ECO:0000313" key="6">
    <source>
        <dbReference type="Proteomes" id="UP000315496"/>
    </source>
</evidence>
<keyword evidence="6" id="KW-1185">Reference proteome</keyword>
<dbReference type="VEuPathDB" id="GiardiaDB:GMRT_16367"/>
<dbReference type="InterPro" id="IPR051147">
    <property type="entry name" value="CFAP_domain-containing"/>
</dbReference>
<evidence type="ECO:0000313" key="5">
    <source>
        <dbReference type="EMBL" id="TNJ26591.1"/>
    </source>
</evidence>
<dbReference type="GO" id="GO:0005856">
    <property type="term" value="C:cytoskeleton"/>
    <property type="evidence" value="ECO:0007669"/>
    <property type="project" value="UniProtKB-ARBA"/>
</dbReference>
<accession>A0A4Z1T2F0</accession>
<proteinExistence type="predicted"/>
<name>A0A4Z1T2F0_GIAMU</name>
<dbReference type="Pfam" id="PF13863">
    <property type="entry name" value="DUF4200"/>
    <property type="match status" value="1"/>
</dbReference>
<feature type="domain" description="DUF4200" evidence="3">
    <location>
        <begin position="61"/>
        <end position="178"/>
    </location>
</feature>
<evidence type="ECO:0000256" key="2">
    <source>
        <dbReference type="SAM" id="Coils"/>
    </source>
</evidence>
<evidence type="ECO:0000256" key="1">
    <source>
        <dbReference type="ARBA" id="ARBA00023054"/>
    </source>
</evidence>
<keyword evidence="1 2" id="KW-0175">Coiled coil</keyword>